<dbReference type="Proteomes" id="UP000324222">
    <property type="component" value="Unassembled WGS sequence"/>
</dbReference>
<gene>
    <name evidence="2" type="ORF">E2C01_019720</name>
</gene>
<feature type="region of interest" description="Disordered" evidence="1">
    <location>
        <begin position="45"/>
        <end position="64"/>
    </location>
</feature>
<comment type="caution">
    <text evidence="2">The sequence shown here is derived from an EMBL/GenBank/DDBJ whole genome shotgun (WGS) entry which is preliminary data.</text>
</comment>
<sequence>MKKKLREVLRYFVSTLIEQSNLGTSMLPSPEGDSETDLALMVSPQHPLNDPDLSWAIRTGPDQN</sequence>
<evidence type="ECO:0000313" key="2">
    <source>
        <dbReference type="EMBL" id="MPC26577.1"/>
    </source>
</evidence>
<reference evidence="2 3" key="1">
    <citation type="submission" date="2019-05" db="EMBL/GenBank/DDBJ databases">
        <title>Another draft genome of Portunus trituberculatus and its Hox gene families provides insights of decapod evolution.</title>
        <authorList>
            <person name="Jeong J.-H."/>
            <person name="Song I."/>
            <person name="Kim S."/>
            <person name="Choi T."/>
            <person name="Kim D."/>
            <person name="Ryu S."/>
            <person name="Kim W."/>
        </authorList>
    </citation>
    <scope>NUCLEOTIDE SEQUENCE [LARGE SCALE GENOMIC DNA]</scope>
    <source>
        <tissue evidence="2">Muscle</tissue>
    </source>
</reference>
<organism evidence="2 3">
    <name type="scientific">Portunus trituberculatus</name>
    <name type="common">Swimming crab</name>
    <name type="synonym">Neptunus trituberculatus</name>
    <dbReference type="NCBI Taxonomy" id="210409"/>
    <lineage>
        <taxon>Eukaryota</taxon>
        <taxon>Metazoa</taxon>
        <taxon>Ecdysozoa</taxon>
        <taxon>Arthropoda</taxon>
        <taxon>Crustacea</taxon>
        <taxon>Multicrustacea</taxon>
        <taxon>Malacostraca</taxon>
        <taxon>Eumalacostraca</taxon>
        <taxon>Eucarida</taxon>
        <taxon>Decapoda</taxon>
        <taxon>Pleocyemata</taxon>
        <taxon>Brachyura</taxon>
        <taxon>Eubrachyura</taxon>
        <taxon>Portunoidea</taxon>
        <taxon>Portunidae</taxon>
        <taxon>Portuninae</taxon>
        <taxon>Portunus</taxon>
    </lineage>
</organism>
<accession>A0A5B7DZR3</accession>
<dbReference type="EMBL" id="VSRR010001617">
    <property type="protein sequence ID" value="MPC26577.1"/>
    <property type="molecule type" value="Genomic_DNA"/>
</dbReference>
<evidence type="ECO:0000256" key="1">
    <source>
        <dbReference type="SAM" id="MobiDB-lite"/>
    </source>
</evidence>
<proteinExistence type="predicted"/>
<name>A0A5B7DZR3_PORTR</name>
<protein>
    <submittedName>
        <fullName evidence="2">Uncharacterized protein</fullName>
    </submittedName>
</protein>
<dbReference type="AlphaFoldDB" id="A0A5B7DZR3"/>
<keyword evidence="3" id="KW-1185">Reference proteome</keyword>
<evidence type="ECO:0000313" key="3">
    <source>
        <dbReference type="Proteomes" id="UP000324222"/>
    </source>
</evidence>